<accession>A0A249JYL2</accession>
<feature type="region of interest" description="Disordered" evidence="1">
    <location>
        <begin position="89"/>
        <end position="161"/>
    </location>
</feature>
<keyword evidence="2" id="KW-0732">Signal</keyword>
<dbReference type="EMBL" id="CP016768">
    <property type="protein sequence ID" value="ASY09623.1"/>
    <property type="molecule type" value="Genomic_DNA"/>
</dbReference>
<evidence type="ECO:0008006" key="5">
    <source>
        <dbReference type="Google" id="ProtNLM"/>
    </source>
</evidence>
<name>A0A249JYL2_9ACTN</name>
<evidence type="ECO:0000313" key="4">
    <source>
        <dbReference type="Proteomes" id="UP000217153"/>
    </source>
</evidence>
<proteinExistence type="predicted"/>
<protein>
    <recommendedName>
        <fullName evidence="5">Collagen domain-containing protein</fullName>
    </recommendedName>
</protein>
<gene>
    <name evidence="3" type="ORF">B1s21122_04690</name>
</gene>
<evidence type="ECO:0000256" key="1">
    <source>
        <dbReference type="SAM" id="MobiDB-lite"/>
    </source>
</evidence>
<dbReference type="PANTHER" id="PTHR24637">
    <property type="entry name" value="COLLAGEN"/>
    <property type="match status" value="1"/>
</dbReference>
<dbReference type="AlphaFoldDB" id="A0A249JYL2"/>
<sequence>MALSNLKMKVSKIVIAAVLISLLIPTNTNAAGRVGDVVNTIRSGSGIPSASLGNDGDFYIDLKSMNFYGPKKSKRWPLPISLRGPIGASGPSGVDGKNGSAASATAGTTGVAGPKGDAGATGATGATGSTGATGAAGSNTGTAGPKGDAGSAGATGAAGAKGDTGTAGASSSYFGGITFPSVLAGISGSTAISNGFANLIAGNKYLLDVIIYTTNNDPMGDYPIKVSFTASTGSPTITTKYVVTRGQSYRTSASKVEYSIFAKVIVDASSVADNFTLVATITSGANTSGSNEQLTLAGDYVAVTVGSIN</sequence>
<organism evidence="3 4">
    <name type="scientific">Candidatus Nanopelagicus limnae</name>
    <dbReference type="NCBI Taxonomy" id="1884634"/>
    <lineage>
        <taxon>Bacteria</taxon>
        <taxon>Bacillati</taxon>
        <taxon>Actinomycetota</taxon>
        <taxon>Actinomycetes</taxon>
        <taxon>Candidatus Nanopelagicales</taxon>
        <taxon>Candidatus Nanopelagicaceae</taxon>
        <taxon>Candidatus Nanopelagicus</taxon>
    </lineage>
</organism>
<dbReference type="RefSeq" id="WP_095680930.1">
    <property type="nucleotide sequence ID" value="NZ_CP016768.2"/>
</dbReference>
<reference evidence="4" key="1">
    <citation type="submission" date="2016-10" db="EMBL/GenBank/DDBJ databases">
        <title>High microdiversification within the ubiquitous acI lineage of Actinobacteria.</title>
        <authorList>
            <person name="Neuenschwander S.M."/>
            <person name="Salcher M."/>
            <person name="Ghai R."/>
            <person name="Pernthaler J."/>
        </authorList>
    </citation>
    <scope>NUCLEOTIDE SEQUENCE [LARGE SCALE GENOMIC DNA]</scope>
</reference>
<keyword evidence="4" id="KW-1185">Reference proteome</keyword>
<feature type="signal peptide" evidence="2">
    <location>
        <begin position="1"/>
        <end position="30"/>
    </location>
</feature>
<evidence type="ECO:0000313" key="3">
    <source>
        <dbReference type="EMBL" id="ASY09623.1"/>
    </source>
</evidence>
<feature type="chain" id="PRO_5012219380" description="Collagen domain-containing protein" evidence="2">
    <location>
        <begin position="31"/>
        <end position="309"/>
    </location>
</feature>
<dbReference type="Proteomes" id="UP000217153">
    <property type="component" value="Chromosome"/>
</dbReference>
<dbReference type="KEGG" id="abam:B1s21122_04690"/>
<evidence type="ECO:0000256" key="2">
    <source>
        <dbReference type="SAM" id="SignalP"/>
    </source>
</evidence>
<feature type="compositionally biased region" description="Low complexity" evidence="1">
    <location>
        <begin position="99"/>
        <end position="161"/>
    </location>
</feature>